<dbReference type="EMBL" id="CAMGYJ010000009">
    <property type="protein sequence ID" value="CAI0542429.1"/>
    <property type="molecule type" value="Genomic_DNA"/>
</dbReference>
<protein>
    <recommendedName>
        <fullName evidence="6">S-protein homolog</fullName>
    </recommendedName>
</protein>
<comment type="caution">
    <text evidence="7">The sequence shown here is derived from an EMBL/GenBank/DDBJ whole genome shotgun (WGS) entry which is preliminary data.</text>
</comment>
<dbReference type="PANTHER" id="PTHR31232:SF18">
    <property type="entry name" value="S-PROTEIN HOMOLOG"/>
    <property type="match status" value="1"/>
</dbReference>
<dbReference type="Proteomes" id="UP001154282">
    <property type="component" value="Unassembled WGS sequence"/>
</dbReference>
<dbReference type="Pfam" id="PF05938">
    <property type="entry name" value="Self-incomp_S1"/>
    <property type="match status" value="1"/>
</dbReference>
<feature type="signal peptide" evidence="6">
    <location>
        <begin position="1"/>
        <end position="20"/>
    </location>
</feature>
<evidence type="ECO:0000256" key="3">
    <source>
        <dbReference type="ARBA" id="ARBA00022471"/>
    </source>
</evidence>
<comment type="similarity">
    <text evidence="2 6">Belongs to the plant self-incompatibility (S1) protein family.</text>
</comment>
<dbReference type="AlphaFoldDB" id="A0AAV0QA20"/>
<evidence type="ECO:0000313" key="7">
    <source>
        <dbReference type="EMBL" id="CAI0542429.1"/>
    </source>
</evidence>
<evidence type="ECO:0000256" key="2">
    <source>
        <dbReference type="ARBA" id="ARBA00005581"/>
    </source>
</evidence>
<dbReference type="PANTHER" id="PTHR31232">
    <property type="match status" value="1"/>
</dbReference>
<name>A0AAV0QA20_9ROSI</name>
<keyword evidence="5 6" id="KW-0732">Signal</keyword>
<evidence type="ECO:0000313" key="8">
    <source>
        <dbReference type="Proteomes" id="UP001154282"/>
    </source>
</evidence>
<dbReference type="GO" id="GO:0005576">
    <property type="term" value="C:extracellular region"/>
    <property type="evidence" value="ECO:0007669"/>
    <property type="project" value="UniProtKB-SubCell"/>
</dbReference>
<feature type="chain" id="PRO_5043103495" description="S-protein homolog" evidence="6">
    <location>
        <begin position="21"/>
        <end position="127"/>
    </location>
</feature>
<proteinExistence type="inferred from homology"/>
<accession>A0AAV0QA20</accession>
<keyword evidence="4 6" id="KW-0964">Secreted</keyword>
<evidence type="ECO:0000256" key="6">
    <source>
        <dbReference type="RuleBase" id="RU367044"/>
    </source>
</evidence>
<dbReference type="GO" id="GO:0060320">
    <property type="term" value="P:rejection of self pollen"/>
    <property type="evidence" value="ECO:0007669"/>
    <property type="project" value="UniProtKB-KW"/>
</dbReference>
<evidence type="ECO:0000256" key="4">
    <source>
        <dbReference type="ARBA" id="ARBA00022525"/>
    </source>
</evidence>
<sequence length="127" mass="14487">MSVHKTAVAVLVTIVMVVMARPAIQDNFSVTNMLRDKLLMVHCRSKDDDLDAHAVAVGDSIAWSFGPSFSGETLFWCRLAVEDKRLTFTAYNESEGNIRLWYVRDDGVYGWNKQNPKVAWKSVWPRH</sequence>
<keyword evidence="8" id="KW-1185">Reference proteome</keyword>
<organism evidence="7 8">
    <name type="scientific">Linum tenue</name>
    <dbReference type="NCBI Taxonomy" id="586396"/>
    <lineage>
        <taxon>Eukaryota</taxon>
        <taxon>Viridiplantae</taxon>
        <taxon>Streptophyta</taxon>
        <taxon>Embryophyta</taxon>
        <taxon>Tracheophyta</taxon>
        <taxon>Spermatophyta</taxon>
        <taxon>Magnoliopsida</taxon>
        <taxon>eudicotyledons</taxon>
        <taxon>Gunneridae</taxon>
        <taxon>Pentapetalae</taxon>
        <taxon>rosids</taxon>
        <taxon>fabids</taxon>
        <taxon>Malpighiales</taxon>
        <taxon>Linaceae</taxon>
        <taxon>Linum</taxon>
    </lineage>
</organism>
<evidence type="ECO:0000256" key="1">
    <source>
        <dbReference type="ARBA" id="ARBA00004613"/>
    </source>
</evidence>
<reference evidence="7" key="1">
    <citation type="submission" date="2022-08" db="EMBL/GenBank/DDBJ databases">
        <authorList>
            <person name="Gutierrez-Valencia J."/>
        </authorList>
    </citation>
    <scope>NUCLEOTIDE SEQUENCE</scope>
</reference>
<keyword evidence="3 6" id="KW-0713">Self-incompatibility</keyword>
<dbReference type="InterPro" id="IPR010264">
    <property type="entry name" value="Self-incomp_S1"/>
</dbReference>
<evidence type="ECO:0000256" key="5">
    <source>
        <dbReference type="ARBA" id="ARBA00022729"/>
    </source>
</evidence>
<comment type="subcellular location">
    <subcellularLocation>
        <location evidence="1 6">Secreted</location>
    </subcellularLocation>
</comment>
<gene>
    <name evidence="7" type="ORF">LITE_LOCUS42483</name>
</gene>